<proteinExistence type="inferred from homology"/>
<sequence length="192" mass="20822">MNKANDSSPIAGRSFEADRGGQTVYWSPVKAGPWTLHLAATAHGLCYVGSADQPMDEMKAWVDRRLPRHSLFRDDDRLAPYAESIGDYLEGNQEALDLLQMDLHGTPFQRQVWQALRELPYGCVSTYSDIAERIGKPSAVRAVGTAIGANPVLMGVPCHRVIGKSGALTGFRGGLAMKRMLLELEGAPVGNA</sequence>
<dbReference type="NCBIfam" id="TIGR00589">
    <property type="entry name" value="ogt"/>
    <property type="match status" value="1"/>
</dbReference>
<dbReference type="GO" id="GO:0003908">
    <property type="term" value="F:methylated-DNA-[protein]-cysteine S-methyltransferase activity"/>
    <property type="evidence" value="ECO:0007669"/>
    <property type="project" value="UniProtKB-EC"/>
</dbReference>
<keyword evidence="7" id="KW-0234">DNA repair</keyword>
<name>E0I854_9BACL</name>
<keyword evidence="11" id="KW-1185">Reference proteome</keyword>
<dbReference type="InterPro" id="IPR036631">
    <property type="entry name" value="MGMT_N_sf"/>
</dbReference>
<dbReference type="EC" id="2.1.1.63" evidence="3"/>
<dbReference type="InterPro" id="IPR001497">
    <property type="entry name" value="MethylDNA_cys_MeTrfase_AS"/>
</dbReference>
<evidence type="ECO:0000313" key="11">
    <source>
        <dbReference type="Proteomes" id="UP000005387"/>
    </source>
</evidence>
<evidence type="ECO:0000256" key="1">
    <source>
        <dbReference type="ARBA" id="ARBA00001286"/>
    </source>
</evidence>
<dbReference type="Pfam" id="PF01035">
    <property type="entry name" value="DNA_binding_1"/>
    <property type="match status" value="1"/>
</dbReference>
<evidence type="ECO:0000256" key="5">
    <source>
        <dbReference type="ARBA" id="ARBA00022679"/>
    </source>
</evidence>
<gene>
    <name evidence="10" type="ORF">PaecuDRAFT_1805</name>
</gene>
<dbReference type="EMBL" id="AEDD01000004">
    <property type="protein sequence ID" value="EFM11359.1"/>
    <property type="molecule type" value="Genomic_DNA"/>
</dbReference>
<evidence type="ECO:0000259" key="9">
    <source>
        <dbReference type="Pfam" id="PF01035"/>
    </source>
</evidence>
<dbReference type="PANTHER" id="PTHR10815:SF12">
    <property type="entry name" value="METHYLATED-DNA--PROTEIN-CYSTEINE METHYLTRANSFERASE, INDUCIBLE"/>
    <property type="match status" value="1"/>
</dbReference>
<protein>
    <recommendedName>
        <fullName evidence="3">methylated-DNA--[protein]-cysteine S-methyltransferase</fullName>
        <ecNumber evidence="3">2.1.1.63</ecNumber>
    </recommendedName>
</protein>
<evidence type="ECO:0000313" key="10">
    <source>
        <dbReference type="EMBL" id="EFM11359.1"/>
    </source>
</evidence>
<dbReference type="SUPFAM" id="SSF46767">
    <property type="entry name" value="Methylated DNA-protein cysteine methyltransferase, C-terminal domain"/>
    <property type="match status" value="1"/>
</dbReference>
<dbReference type="SUPFAM" id="SSF53155">
    <property type="entry name" value="Methylated DNA-protein cysteine methyltransferase domain"/>
    <property type="match status" value="1"/>
</dbReference>
<dbReference type="FunFam" id="1.10.10.10:FF:000214">
    <property type="entry name" value="Methylated-DNA--protein-cysteine methyltransferase"/>
    <property type="match status" value="1"/>
</dbReference>
<dbReference type="CDD" id="cd06445">
    <property type="entry name" value="ATase"/>
    <property type="match status" value="1"/>
</dbReference>
<dbReference type="RefSeq" id="WP_006037816.1">
    <property type="nucleotide sequence ID" value="NZ_AEDD01000004.1"/>
</dbReference>
<dbReference type="eggNOG" id="COG0350">
    <property type="taxonomic scope" value="Bacteria"/>
</dbReference>
<dbReference type="Proteomes" id="UP000005387">
    <property type="component" value="Unassembled WGS sequence"/>
</dbReference>
<dbReference type="PANTHER" id="PTHR10815">
    <property type="entry name" value="METHYLATED-DNA--PROTEIN-CYSTEINE METHYLTRANSFERASE"/>
    <property type="match status" value="1"/>
</dbReference>
<organism evidence="10 11">
    <name type="scientific">Paenibacillus curdlanolyticus YK9</name>
    <dbReference type="NCBI Taxonomy" id="717606"/>
    <lineage>
        <taxon>Bacteria</taxon>
        <taxon>Bacillati</taxon>
        <taxon>Bacillota</taxon>
        <taxon>Bacilli</taxon>
        <taxon>Bacillales</taxon>
        <taxon>Paenibacillaceae</taxon>
        <taxon>Paenibacillus</taxon>
    </lineage>
</organism>
<dbReference type="InterPro" id="IPR036388">
    <property type="entry name" value="WH-like_DNA-bd_sf"/>
</dbReference>
<reference evidence="10 11" key="1">
    <citation type="submission" date="2010-07" db="EMBL/GenBank/DDBJ databases">
        <title>The draft genome of Paenibacillus curdlanolyticus YK9.</title>
        <authorList>
            <consortium name="US DOE Joint Genome Institute (JGI-PGF)"/>
            <person name="Lucas S."/>
            <person name="Copeland A."/>
            <person name="Lapidus A."/>
            <person name="Cheng J.-F."/>
            <person name="Bruce D."/>
            <person name="Goodwin L."/>
            <person name="Pitluck S."/>
            <person name="Land M.L."/>
            <person name="Hauser L."/>
            <person name="Chang Y.-J."/>
            <person name="Jeffries C."/>
            <person name="Anderson I.J."/>
            <person name="Johnson E."/>
            <person name="Loganathan U."/>
            <person name="Mulhopadhyay B."/>
            <person name="Kyrpides N."/>
            <person name="Woyke T.J."/>
        </authorList>
    </citation>
    <scope>NUCLEOTIDE SEQUENCE [LARGE SCALE GENOMIC DNA]</scope>
    <source>
        <strain evidence="10 11">YK9</strain>
    </source>
</reference>
<keyword evidence="4 10" id="KW-0489">Methyltransferase</keyword>
<evidence type="ECO:0000256" key="8">
    <source>
        <dbReference type="ARBA" id="ARBA00049348"/>
    </source>
</evidence>
<dbReference type="InterPro" id="IPR036217">
    <property type="entry name" value="MethylDNA_cys_MeTrfase_DNAb"/>
</dbReference>
<dbReference type="GO" id="GO:0032259">
    <property type="term" value="P:methylation"/>
    <property type="evidence" value="ECO:0007669"/>
    <property type="project" value="UniProtKB-KW"/>
</dbReference>
<dbReference type="Gene3D" id="3.30.160.70">
    <property type="entry name" value="Methylated DNA-protein cysteine methyltransferase domain"/>
    <property type="match status" value="1"/>
</dbReference>
<dbReference type="GO" id="GO:0006281">
    <property type="term" value="P:DNA repair"/>
    <property type="evidence" value="ECO:0007669"/>
    <property type="project" value="UniProtKB-KW"/>
</dbReference>
<dbReference type="OrthoDB" id="9802228at2"/>
<dbReference type="STRING" id="717606.PaecuDRAFT_1805"/>
<evidence type="ECO:0000256" key="6">
    <source>
        <dbReference type="ARBA" id="ARBA00022763"/>
    </source>
</evidence>
<comment type="catalytic activity">
    <reaction evidence="8">
        <text>a 6-O-methyl-2'-deoxyguanosine in DNA + L-cysteinyl-[protein] = S-methyl-L-cysteinyl-[protein] + a 2'-deoxyguanosine in DNA</text>
        <dbReference type="Rhea" id="RHEA:24000"/>
        <dbReference type="Rhea" id="RHEA-COMP:10131"/>
        <dbReference type="Rhea" id="RHEA-COMP:10132"/>
        <dbReference type="Rhea" id="RHEA-COMP:11367"/>
        <dbReference type="Rhea" id="RHEA-COMP:11368"/>
        <dbReference type="ChEBI" id="CHEBI:29950"/>
        <dbReference type="ChEBI" id="CHEBI:82612"/>
        <dbReference type="ChEBI" id="CHEBI:85445"/>
        <dbReference type="ChEBI" id="CHEBI:85448"/>
        <dbReference type="EC" id="2.1.1.63"/>
    </reaction>
</comment>
<comment type="similarity">
    <text evidence="2">Belongs to the MGMT family.</text>
</comment>
<dbReference type="InterPro" id="IPR014048">
    <property type="entry name" value="MethylDNA_cys_MeTrfase_DNA-bd"/>
</dbReference>
<evidence type="ECO:0000256" key="7">
    <source>
        <dbReference type="ARBA" id="ARBA00023204"/>
    </source>
</evidence>
<accession>E0I854</accession>
<evidence type="ECO:0000256" key="3">
    <source>
        <dbReference type="ARBA" id="ARBA00011918"/>
    </source>
</evidence>
<feature type="domain" description="Methylated-DNA-[protein]-cysteine S-methyltransferase DNA binding" evidence="9">
    <location>
        <begin position="107"/>
        <end position="187"/>
    </location>
</feature>
<keyword evidence="6" id="KW-0227">DNA damage</keyword>
<keyword evidence="5 10" id="KW-0808">Transferase</keyword>
<dbReference type="AlphaFoldDB" id="E0I854"/>
<dbReference type="Gene3D" id="1.10.10.10">
    <property type="entry name" value="Winged helix-like DNA-binding domain superfamily/Winged helix DNA-binding domain"/>
    <property type="match status" value="1"/>
</dbReference>
<evidence type="ECO:0000256" key="4">
    <source>
        <dbReference type="ARBA" id="ARBA00022603"/>
    </source>
</evidence>
<comment type="catalytic activity">
    <reaction evidence="1">
        <text>a 4-O-methyl-thymidine in DNA + L-cysteinyl-[protein] = a thymidine in DNA + S-methyl-L-cysteinyl-[protein]</text>
        <dbReference type="Rhea" id="RHEA:53428"/>
        <dbReference type="Rhea" id="RHEA-COMP:10131"/>
        <dbReference type="Rhea" id="RHEA-COMP:10132"/>
        <dbReference type="Rhea" id="RHEA-COMP:13555"/>
        <dbReference type="Rhea" id="RHEA-COMP:13556"/>
        <dbReference type="ChEBI" id="CHEBI:29950"/>
        <dbReference type="ChEBI" id="CHEBI:82612"/>
        <dbReference type="ChEBI" id="CHEBI:137386"/>
        <dbReference type="ChEBI" id="CHEBI:137387"/>
        <dbReference type="EC" id="2.1.1.63"/>
    </reaction>
</comment>
<dbReference type="PROSITE" id="PS00374">
    <property type="entry name" value="MGMT"/>
    <property type="match status" value="1"/>
</dbReference>
<evidence type="ECO:0000256" key="2">
    <source>
        <dbReference type="ARBA" id="ARBA00008711"/>
    </source>
</evidence>